<organism evidence="1 2">
    <name type="scientific">Hygrophoropsis aurantiaca</name>
    <dbReference type="NCBI Taxonomy" id="72124"/>
    <lineage>
        <taxon>Eukaryota</taxon>
        <taxon>Fungi</taxon>
        <taxon>Dikarya</taxon>
        <taxon>Basidiomycota</taxon>
        <taxon>Agaricomycotina</taxon>
        <taxon>Agaricomycetes</taxon>
        <taxon>Agaricomycetidae</taxon>
        <taxon>Boletales</taxon>
        <taxon>Coniophorineae</taxon>
        <taxon>Hygrophoropsidaceae</taxon>
        <taxon>Hygrophoropsis</taxon>
    </lineage>
</organism>
<evidence type="ECO:0000313" key="2">
    <source>
        <dbReference type="Proteomes" id="UP000790377"/>
    </source>
</evidence>
<name>A0ACB8A3J1_9AGAM</name>
<keyword evidence="2" id="KW-1185">Reference proteome</keyword>
<gene>
    <name evidence="1" type="ORF">BJ138DRAFT_524066</name>
</gene>
<dbReference type="Proteomes" id="UP000790377">
    <property type="component" value="Unassembled WGS sequence"/>
</dbReference>
<reference evidence="1" key="1">
    <citation type="journal article" date="2021" name="New Phytol.">
        <title>Evolutionary innovations through gain and loss of genes in the ectomycorrhizal Boletales.</title>
        <authorList>
            <person name="Wu G."/>
            <person name="Miyauchi S."/>
            <person name="Morin E."/>
            <person name="Kuo A."/>
            <person name="Drula E."/>
            <person name="Varga T."/>
            <person name="Kohler A."/>
            <person name="Feng B."/>
            <person name="Cao Y."/>
            <person name="Lipzen A."/>
            <person name="Daum C."/>
            <person name="Hundley H."/>
            <person name="Pangilinan J."/>
            <person name="Johnson J."/>
            <person name="Barry K."/>
            <person name="LaButti K."/>
            <person name="Ng V."/>
            <person name="Ahrendt S."/>
            <person name="Min B."/>
            <person name="Choi I.G."/>
            <person name="Park H."/>
            <person name="Plett J.M."/>
            <person name="Magnuson J."/>
            <person name="Spatafora J.W."/>
            <person name="Nagy L.G."/>
            <person name="Henrissat B."/>
            <person name="Grigoriev I.V."/>
            <person name="Yang Z.L."/>
            <person name="Xu J."/>
            <person name="Martin F.M."/>
        </authorList>
    </citation>
    <scope>NUCLEOTIDE SEQUENCE</scope>
    <source>
        <strain evidence="1">ATCC 28755</strain>
    </source>
</reference>
<comment type="caution">
    <text evidence="1">The sequence shown here is derived from an EMBL/GenBank/DDBJ whole genome shotgun (WGS) entry which is preliminary data.</text>
</comment>
<sequence>MKEKWHKCERHLGKSGYNRKQFSTVEFQIWSSDQGSAHDVPNHATYTHTTGPTQLSKLPMSIGFRLILFPVSAAPEDRCCTEMSMQVFHHHAVTWHYLDSVHPESAESVEADLKGRGLGGTFIRRLKAGDYDTLRMRSGIDYHSWGCIAEQAIIDVYWAVCEL</sequence>
<accession>A0ACB8A3J1</accession>
<proteinExistence type="predicted"/>
<evidence type="ECO:0000313" key="1">
    <source>
        <dbReference type="EMBL" id="KAH7907228.1"/>
    </source>
</evidence>
<protein>
    <submittedName>
        <fullName evidence="1">Uncharacterized protein</fullName>
    </submittedName>
</protein>
<dbReference type="EMBL" id="MU267925">
    <property type="protein sequence ID" value="KAH7907228.1"/>
    <property type="molecule type" value="Genomic_DNA"/>
</dbReference>